<sequence length="167" mass="17602">MVGENHSARGGGGEGGGGSHRRRTATCDVEVHPVDALMDLHVTSIEGEQQIRLQSRTRMLDRKITTPTVGACAITRLLPVILQEKNEEKEKEDKEERGGGGGGGGGGRGGEGEGEEEGEEEEEEEERINNLRALLSPGLEGISTNLPYLTVAQETSAIIAVIAGGTC</sequence>
<gene>
    <name evidence="2" type="ORF">H0235_002766</name>
</gene>
<evidence type="ECO:0000313" key="3">
    <source>
        <dbReference type="Proteomes" id="UP000600918"/>
    </source>
</evidence>
<dbReference type="Proteomes" id="UP000600918">
    <property type="component" value="Unassembled WGS sequence"/>
</dbReference>
<evidence type="ECO:0000256" key="1">
    <source>
        <dbReference type="SAM" id="MobiDB-lite"/>
    </source>
</evidence>
<dbReference type="AlphaFoldDB" id="A0A834PAH8"/>
<name>A0A834PAH8_VESPE</name>
<evidence type="ECO:0000313" key="2">
    <source>
        <dbReference type="EMBL" id="KAF7434575.1"/>
    </source>
</evidence>
<reference evidence="2" key="1">
    <citation type="journal article" date="2020" name="G3 (Bethesda)">
        <title>High-Quality Assemblies for Three Invasive Social Wasps from the &lt;i&gt;Vespula&lt;/i&gt; Genus.</title>
        <authorList>
            <person name="Harrop T.W.R."/>
            <person name="Guhlin J."/>
            <person name="McLaughlin G.M."/>
            <person name="Permina E."/>
            <person name="Stockwell P."/>
            <person name="Gilligan J."/>
            <person name="Le Lec M.F."/>
            <person name="Gruber M.A.M."/>
            <person name="Quinn O."/>
            <person name="Lovegrove M."/>
            <person name="Duncan E.J."/>
            <person name="Remnant E.J."/>
            <person name="Van Eeckhoven J."/>
            <person name="Graham B."/>
            <person name="Knapp R.A."/>
            <person name="Langford K.W."/>
            <person name="Kronenberg Z."/>
            <person name="Press M.O."/>
            <person name="Eacker S.M."/>
            <person name="Wilson-Rankin E.E."/>
            <person name="Purcell J."/>
            <person name="Lester P.J."/>
            <person name="Dearden P.K."/>
        </authorList>
    </citation>
    <scope>NUCLEOTIDE SEQUENCE</scope>
    <source>
        <strain evidence="2">Volc-1</strain>
    </source>
</reference>
<accession>A0A834PAH8</accession>
<feature type="compositionally biased region" description="Acidic residues" evidence="1">
    <location>
        <begin position="112"/>
        <end position="126"/>
    </location>
</feature>
<comment type="caution">
    <text evidence="2">The sequence shown here is derived from an EMBL/GenBank/DDBJ whole genome shotgun (WGS) entry which is preliminary data.</text>
</comment>
<protein>
    <submittedName>
        <fullName evidence="2">Uncharacterized protein</fullName>
    </submittedName>
</protein>
<dbReference type="EMBL" id="JACSDY010000002">
    <property type="protein sequence ID" value="KAF7434575.1"/>
    <property type="molecule type" value="Genomic_DNA"/>
</dbReference>
<organism evidence="2 3">
    <name type="scientific">Vespula pensylvanica</name>
    <name type="common">Western yellow jacket</name>
    <name type="synonym">Wasp</name>
    <dbReference type="NCBI Taxonomy" id="30213"/>
    <lineage>
        <taxon>Eukaryota</taxon>
        <taxon>Metazoa</taxon>
        <taxon>Ecdysozoa</taxon>
        <taxon>Arthropoda</taxon>
        <taxon>Hexapoda</taxon>
        <taxon>Insecta</taxon>
        <taxon>Pterygota</taxon>
        <taxon>Neoptera</taxon>
        <taxon>Endopterygota</taxon>
        <taxon>Hymenoptera</taxon>
        <taxon>Apocrita</taxon>
        <taxon>Aculeata</taxon>
        <taxon>Vespoidea</taxon>
        <taxon>Vespidae</taxon>
        <taxon>Vespinae</taxon>
        <taxon>Vespula</taxon>
    </lineage>
</organism>
<feature type="compositionally biased region" description="Gly residues" evidence="1">
    <location>
        <begin position="99"/>
        <end position="109"/>
    </location>
</feature>
<feature type="compositionally biased region" description="Gly residues" evidence="1">
    <location>
        <begin position="9"/>
        <end position="18"/>
    </location>
</feature>
<feature type="region of interest" description="Disordered" evidence="1">
    <location>
        <begin position="82"/>
        <end position="130"/>
    </location>
</feature>
<feature type="region of interest" description="Disordered" evidence="1">
    <location>
        <begin position="1"/>
        <end position="23"/>
    </location>
</feature>
<keyword evidence="3" id="KW-1185">Reference proteome</keyword>
<feature type="compositionally biased region" description="Basic and acidic residues" evidence="1">
    <location>
        <begin position="84"/>
        <end position="98"/>
    </location>
</feature>
<proteinExistence type="predicted"/>